<evidence type="ECO:0000313" key="2">
    <source>
        <dbReference type="EMBL" id="MFD0945162.1"/>
    </source>
</evidence>
<keyword evidence="3" id="KW-1185">Reference proteome</keyword>
<proteinExistence type="predicted"/>
<name>A0ABW3H224_9SPHN</name>
<comment type="caution">
    <text evidence="2">The sequence shown here is derived from an EMBL/GenBank/DDBJ whole genome shotgun (WGS) entry which is preliminary data.</text>
</comment>
<dbReference type="GO" id="GO:0004852">
    <property type="term" value="F:uroporphyrinogen-III synthase activity"/>
    <property type="evidence" value="ECO:0007669"/>
    <property type="project" value="UniProtKB-EC"/>
</dbReference>
<dbReference type="Proteomes" id="UP001596977">
    <property type="component" value="Unassembled WGS sequence"/>
</dbReference>
<dbReference type="InterPro" id="IPR036108">
    <property type="entry name" value="4pyrrol_syn_uPrphyn_synt_sf"/>
</dbReference>
<organism evidence="2 3">
    <name type="scientific">Sphingomonas canadensis</name>
    <dbReference type="NCBI Taxonomy" id="1219257"/>
    <lineage>
        <taxon>Bacteria</taxon>
        <taxon>Pseudomonadati</taxon>
        <taxon>Pseudomonadota</taxon>
        <taxon>Alphaproteobacteria</taxon>
        <taxon>Sphingomonadales</taxon>
        <taxon>Sphingomonadaceae</taxon>
        <taxon>Sphingomonas</taxon>
    </lineage>
</organism>
<dbReference type="SUPFAM" id="SSF69618">
    <property type="entry name" value="HemD-like"/>
    <property type="match status" value="1"/>
</dbReference>
<feature type="domain" description="Tetrapyrrole biosynthesis uroporphyrinogen III synthase" evidence="1">
    <location>
        <begin position="17"/>
        <end position="217"/>
    </location>
</feature>
<dbReference type="Pfam" id="PF02602">
    <property type="entry name" value="HEM4"/>
    <property type="match status" value="1"/>
</dbReference>
<accession>A0ABW3H224</accession>
<sequence length="224" mass="22308">MSRPIAVLRPEPGNRATADAIAARGRHAIRLPLFEVVPVAWQAPDPAGFDALILTSANALRRGGAGLAKLAALPVYAVGEATAAAARSAGFSVAMTGSAGAAELIAGAGAAGVRHALHLAGRERSVEPGGIVASAITVYASDPRRIAPEEAAALAGSVAIVQSPRAAALLGEIAVREGLARESIALVAVSDRAAAAAGTGWERILVPPVMTAEALVEAAVSLAD</sequence>
<evidence type="ECO:0000259" key="1">
    <source>
        <dbReference type="Pfam" id="PF02602"/>
    </source>
</evidence>
<dbReference type="EC" id="4.2.1.75" evidence="2"/>
<reference evidence="3" key="1">
    <citation type="journal article" date="2019" name="Int. J. Syst. Evol. Microbiol.">
        <title>The Global Catalogue of Microorganisms (GCM) 10K type strain sequencing project: providing services to taxonomists for standard genome sequencing and annotation.</title>
        <authorList>
            <consortium name="The Broad Institute Genomics Platform"/>
            <consortium name="The Broad Institute Genome Sequencing Center for Infectious Disease"/>
            <person name="Wu L."/>
            <person name="Ma J."/>
        </authorList>
    </citation>
    <scope>NUCLEOTIDE SEQUENCE [LARGE SCALE GENOMIC DNA]</scope>
    <source>
        <strain evidence="3">CCUG 62982</strain>
    </source>
</reference>
<evidence type="ECO:0000313" key="3">
    <source>
        <dbReference type="Proteomes" id="UP001596977"/>
    </source>
</evidence>
<gene>
    <name evidence="2" type="ORF">ACFQ1E_02295</name>
</gene>
<dbReference type="RefSeq" id="WP_264942581.1">
    <property type="nucleotide sequence ID" value="NZ_JAPDRA010000001.1"/>
</dbReference>
<protein>
    <submittedName>
        <fullName evidence="2">Uroporphyrinogen-III synthase</fullName>
        <ecNumber evidence="2">4.2.1.75</ecNumber>
    </submittedName>
</protein>
<keyword evidence="2" id="KW-0456">Lyase</keyword>
<dbReference type="InterPro" id="IPR003754">
    <property type="entry name" value="4pyrrol_synth_uPrphyn_synth"/>
</dbReference>
<dbReference type="Gene3D" id="3.40.50.10090">
    <property type="match status" value="1"/>
</dbReference>
<dbReference type="EMBL" id="JBHTJG010000001">
    <property type="protein sequence ID" value="MFD0945162.1"/>
    <property type="molecule type" value="Genomic_DNA"/>
</dbReference>